<dbReference type="EMBL" id="KZ559118">
    <property type="protein sequence ID" value="PLB42269.1"/>
    <property type="molecule type" value="Genomic_DNA"/>
</dbReference>
<keyword evidence="2" id="KW-1133">Transmembrane helix</keyword>
<evidence type="ECO:0000313" key="3">
    <source>
        <dbReference type="EMBL" id="PLB42269.1"/>
    </source>
</evidence>
<accession>A0A2I2FNS4</accession>
<feature type="transmembrane region" description="Helical" evidence="2">
    <location>
        <begin position="16"/>
        <end position="34"/>
    </location>
</feature>
<sequence>MCFLCYFDFDPCSSGVTFIFVMFYFIFPFYRWPWLQFPGGAKRRLRAHLCSRLLRQLQTKLNRHQELQVGGSECTAVVEAIRGCANRGHWNMVRCPAIQPFPIKPDRDPSEAIALPRKSTGSGDSDRGPMRCQWPGSGSSQRARILELRARDHL</sequence>
<keyword evidence="2" id="KW-0812">Transmembrane</keyword>
<dbReference type="GeneID" id="36525764"/>
<proteinExistence type="predicted"/>
<evidence type="ECO:0000256" key="1">
    <source>
        <dbReference type="SAM" id="MobiDB-lite"/>
    </source>
</evidence>
<evidence type="ECO:0000256" key="2">
    <source>
        <dbReference type="SAM" id="Phobius"/>
    </source>
</evidence>
<gene>
    <name evidence="3" type="ORF">BDW47DRAFT_26436</name>
</gene>
<dbReference type="AlphaFoldDB" id="A0A2I2FNS4"/>
<keyword evidence="4" id="KW-1185">Reference proteome</keyword>
<evidence type="ECO:0000313" key="4">
    <source>
        <dbReference type="Proteomes" id="UP000234585"/>
    </source>
</evidence>
<reference evidence="3 4" key="1">
    <citation type="submission" date="2017-12" db="EMBL/GenBank/DDBJ databases">
        <authorList>
            <consortium name="DOE Joint Genome Institute"/>
            <person name="Haridas S."/>
            <person name="Kjaerbolling I."/>
            <person name="Vesth T.C."/>
            <person name="Frisvad J.C."/>
            <person name="Nybo J.L."/>
            <person name="Theobald S."/>
            <person name="Kuo A."/>
            <person name="Bowyer P."/>
            <person name="Matsuda Y."/>
            <person name="Mondo S."/>
            <person name="Lyhne E.K."/>
            <person name="Kogle M.E."/>
            <person name="Clum A."/>
            <person name="Lipzen A."/>
            <person name="Salamov A."/>
            <person name="Ngan C.Y."/>
            <person name="Daum C."/>
            <person name="Chiniquy J."/>
            <person name="Barry K."/>
            <person name="LaButti K."/>
            <person name="Simmons B.A."/>
            <person name="Magnuson J.K."/>
            <person name="Mortensen U.H."/>
            <person name="Larsen T.O."/>
            <person name="Grigoriev I.V."/>
            <person name="Baker S.E."/>
            <person name="Andersen M.R."/>
            <person name="Nordberg H.P."/>
            <person name="Cantor M.N."/>
            <person name="Hua S.X."/>
        </authorList>
    </citation>
    <scope>NUCLEOTIDE SEQUENCE [LARGE SCALE GENOMIC DNA]</scope>
    <source>
        <strain evidence="3 4">CBS 102.13</strain>
    </source>
</reference>
<feature type="region of interest" description="Disordered" evidence="1">
    <location>
        <begin position="104"/>
        <end position="142"/>
    </location>
</feature>
<dbReference type="RefSeq" id="XP_024676281.1">
    <property type="nucleotide sequence ID" value="XM_024818604.1"/>
</dbReference>
<name>A0A2I2FNS4_ASPCN</name>
<organism evidence="3 4">
    <name type="scientific">Aspergillus candidus</name>
    <dbReference type="NCBI Taxonomy" id="41067"/>
    <lineage>
        <taxon>Eukaryota</taxon>
        <taxon>Fungi</taxon>
        <taxon>Dikarya</taxon>
        <taxon>Ascomycota</taxon>
        <taxon>Pezizomycotina</taxon>
        <taxon>Eurotiomycetes</taxon>
        <taxon>Eurotiomycetidae</taxon>
        <taxon>Eurotiales</taxon>
        <taxon>Aspergillaceae</taxon>
        <taxon>Aspergillus</taxon>
        <taxon>Aspergillus subgen. Circumdati</taxon>
    </lineage>
</organism>
<dbReference type="Proteomes" id="UP000234585">
    <property type="component" value="Unassembled WGS sequence"/>
</dbReference>
<protein>
    <submittedName>
        <fullName evidence="3">Uncharacterized protein</fullName>
    </submittedName>
</protein>
<keyword evidence="2" id="KW-0472">Membrane</keyword>